<sequence>MSKKKLKLSRRNMLAGLGTIGIASAGAGFGTWAAFSDTEEATTTFTAGELDGHVGWYASYNGEEVSQGDEIEVQTGEDNGTQHLAYSLDDVKPGDYGSIVFEIEVETNPAWVFSCLDFDNNDDNSIEDPEDEVDNGAMKEAEVSANTYNNDTVTVQYGNGELADNLYVLPFYDSNKNSSFFDGGFQGSFNPTSQGVTSPAYWDNATGSLVPRPLSGAVFSQLDQGTVGFNDDGETYTTPAPVNRRYAGCILLNGEQNGDTNNEQGFSPLQPEGTIRFGYDWSLPFNVGNEAQTDSIDIYFGFDFQQVRHNESPARPYISTPGYRAQGEPTEGDADNGGD</sequence>
<gene>
    <name evidence="2" type="ORF">SAMN04487949_1067</name>
</gene>
<reference evidence="3" key="1">
    <citation type="submission" date="2016-10" db="EMBL/GenBank/DDBJ databases">
        <authorList>
            <person name="Varghese N."/>
            <person name="Submissions S."/>
        </authorList>
    </citation>
    <scope>NUCLEOTIDE SEQUENCE [LARGE SCALE GENOMIC DNA]</scope>
    <source>
        <strain evidence="3">CGMCC 1.10119</strain>
    </source>
</reference>
<accession>A0A1G9QXV0</accession>
<dbReference type="NCBIfam" id="TIGR04088">
    <property type="entry name" value="cognate_SipW"/>
    <property type="match status" value="1"/>
</dbReference>
<evidence type="ECO:0000313" key="3">
    <source>
        <dbReference type="Proteomes" id="UP000199451"/>
    </source>
</evidence>
<dbReference type="RefSeq" id="WP_089694779.1">
    <property type="nucleotide sequence ID" value="NZ_FNHL01000001.1"/>
</dbReference>
<evidence type="ECO:0000256" key="1">
    <source>
        <dbReference type="SAM" id="MobiDB-lite"/>
    </source>
</evidence>
<name>A0A1G9QXV0_9EURY</name>
<feature type="region of interest" description="Disordered" evidence="1">
    <location>
        <begin position="312"/>
        <end position="339"/>
    </location>
</feature>
<evidence type="ECO:0000313" key="2">
    <source>
        <dbReference type="EMBL" id="SDM15427.1"/>
    </source>
</evidence>
<dbReference type="InterPro" id="IPR023833">
    <property type="entry name" value="Signal_pept_SipW-depend-type"/>
</dbReference>
<dbReference type="STRING" id="660521.SAMN04487949_1067"/>
<dbReference type="EMBL" id="FNHL01000001">
    <property type="protein sequence ID" value="SDM15427.1"/>
    <property type="molecule type" value="Genomic_DNA"/>
</dbReference>
<feature type="compositionally biased region" description="Acidic residues" evidence="1">
    <location>
        <begin position="330"/>
        <end position="339"/>
    </location>
</feature>
<keyword evidence="3" id="KW-1185">Reference proteome</keyword>
<dbReference type="AlphaFoldDB" id="A0A1G9QXV0"/>
<dbReference type="OrthoDB" id="137379at2157"/>
<dbReference type="InterPro" id="IPR006311">
    <property type="entry name" value="TAT_signal"/>
</dbReference>
<proteinExistence type="predicted"/>
<dbReference type="Proteomes" id="UP000199451">
    <property type="component" value="Unassembled WGS sequence"/>
</dbReference>
<organism evidence="2 3">
    <name type="scientific">Halogranum gelatinilyticum</name>
    <dbReference type="NCBI Taxonomy" id="660521"/>
    <lineage>
        <taxon>Archaea</taxon>
        <taxon>Methanobacteriati</taxon>
        <taxon>Methanobacteriota</taxon>
        <taxon>Stenosarchaea group</taxon>
        <taxon>Halobacteria</taxon>
        <taxon>Halobacteriales</taxon>
        <taxon>Haloferacaceae</taxon>
    </lineage>
</organism>
<protein>
    <submittedName>
        <fullName evidence="2">SipW-cognate class signal peptide</fullName>
    </submittedName>
</protein>
<dbReference type="PROSITE" id="PS51318">
    <property type="entry name" value="TAT"/>
    <property type="match status" value="1"/>
</dbReference>